<dbReference type="GO" id="GO:0005525">
    <property type="term" value="F:GTP binding"/>
    <property type="evidence" value="ECO:0007669"/>
    <property type="project" value="UniProtKB-KW"/>
</dbReference>
<dbReference type="EMBL" id="JACVVK020000003">
    <property type="protein sequence ID" value="KAK7507943.1"/>
    <property type="molecule type" value="Genomic_DNA"/>
</dbReference>
<dbReference type="PANTHER" id="PTHR24198:SF169">
    <property type="entry name" value="NON-SPECIFIC SERINE_THREONINE PROTEIN KINASE"/>
    <property type="match status" value="1"/>
</dbReference>
<sequence>MFRRRAAQITMDSESYKSLLNKKLSHSNMMNDGRMRDGWPGQLLQQAVLYDNVDFLQCLLEGEELANINSCDACGRTATYTAVSNNSLRCLRLLLEHGGDPNIAAGGRCHNMTPLHLAVLDCKHDAVKMLLQCGAGLVVLDESGQTPLSLARVIGNSTAVTLLEAEQERRNEILKSLSKRLCAACSGNDMEGVKEVLRESGPNKEQVLNMIPDGELPPLCGASQSGSMELVQLLLQNGAAPVCQRGTGLSPIHIACEAGHLPVVQLLLKEFPDLAMARSVEHRLPLHIAAAHPNVEVLQCLLTHKYPENLLQTFEIKPPGCRYKAGFDVNAQDSSGKMPLHIACENAMTDNVQALLQFVIKDSGEESTTDDLASAQDKAIPQPSAEFCSRASTRVSGVQSRDSVLMRGASTHTLRDSSMHSLHSQDSSLGCEHTPSPLEEHGGHFHLHPVVIGVVSSEGLTPLLYAIKSHCLPVVKLLIEYGASASQAAVLKDVTMTPLTFAFEHHDLDIMKLLLEAGAEDAENRVLQGAFMAHDQDVVSLLLQFKAVRDLGRALNKTEMWRLAGYSGGGGTLERTKSGEAELRPKFLASAVAIQWQGLMTLLQVDMDCVAEASRRLNPALKALDDAVALCAITKVDISGNSFQTFPAALLTLPSLVVVNASKNKIAAMPEEDDPLTMSFMCPVLEELHLQQNKLTALPVYIFRFPALKFLDASHNKISELPSEMWLAPSVVTLDLSHNLLVKLPQFSKEWSIPRKISMAKRTSGASLLGTSGFQGRLEGPPSVSASVSSDDLEVNTNVFDFSFDCIEGGLLSPGSSSEVTHNGVVHVNRWSSTIKVVDKDPWKGSGLQAGLKQLKLCRNKFTAFPNNLACCASNLEVLDLSENALDCVGPISDLPPTLTELNLSRCGLKTLLPWRHAVADAGRDLTCLGVCKSSSHGPRYSSLGDSPSSRASPSLVGRESYSSQAMAASCTHRSHSNLLQLEKLNLAYNRLESIVLTRTAESQAINADAQSMISLESEEIQTRLLFPALTDLDLSLPSKLGLLKKLWKLDLELCPLDGAIQDFLQNSRYPVRDILGFLLSVLEESTHYNCMNLMMVGCHKIGKTSLLHRLRKEGRAPTKPTHWRDRVSNEEVKERVRSQTLSTVGIDINELIFDCGSKGVVNFRTWDFGGQREYYATHQYFLSPRSLYLVMWNIIDGERGVEGLQQWLVNIQARAPGAPVIIVGTHVDILRDKATRRNFPPDFEEAMVGMVRKLFINNQEPDKCGLPCIIDTVNISCKTGENVRKLVDLIKHNVFELKHPRSRTVKLLGQKIPRKYLLLQTVVRELALERIQDFKEPVLNKLCVSDRMMEKGYTTFRDVEELEQATRFLHENGVLFHWDDLALRDLYFLDPQWLCDQLAKVVTVREINSFAQRGVMRISNLEFLFRSTTFQPEDVHQYITSLLAKFEVALQFDDEHLLLPSLLPVQHDPSAHHHRADTRIPVRRPSVASEAAAASSRAPKRFESLNKAHATYRARANSGPEELHIGASVFYAGSQLAREAPKPKAFTPPPSSSSNLLLLAVKPCSNPIFSFCRLYFMTYFPSGFWSRLIVRVLADTTLYSVVRNLFRLPRELLEKSPEIRTLVDRDPEWHCWQTGLELFYLGFEMLRVREVTLSLGTDPQQLCDYSQCRFKCSVEREWCYLDMANSRILEITFPTDVLRFHVSTRDGPMLQTLDLANTTMVPRDEQATGKLLVKMVEHIDNLLQDWYPELGELRFHQNCEGRYLVTRIVPCPQCLAKEVNRQRANRREDDSWFFVNPEAPDVYSPLILTPDKDDSDGAGEQSTSGDGEMSGNRLSGSGQNRGIPDGQAFIYNRENSGESSEPVIFSYLVERCMLDVMQGVNTLCPVHGSVSPQHLLDSNGISHPYYIAPDVVFNDLPVDVRITNSDQVEVGLCLGEGNFGKVYEGKLYRKGGPPESVALKILFEAERGRRSTTYQGFQTRLEAACSAYLTARQEVSILEQLSHPNIVPFLGLALQPLSLVLGLAPNGALSSVLKTLHAAGTHLPLFVVRQVLLQVAKSLAYLHSNNIIYRDLKSENVLVWDLPLSHDDPPDALVHIKIADYGISRTVLPTGAKGFGGTAPFIAPEILQHAGKGTYTEKVDIFSLGMFIFELATCRFPFIEMSNPNTLVCQGGRPSLTTQEVERCPTYLLDLLSVCWSQDPADRPSSANVVTMVTSPQFSHLQDILSLGPNVGILCGLSVPSADVHVVDADPVACSVTSSEFYSHVRPSQIWLSSCTEGSNALEIFSFGHKRSTVTDYRTLPLKEMCVTAMCVVDGAVWCADSEGQIHIYDIDTLGLTHQLRLPVKTSVSVLSLHTLPGDKTVLAVTAMSDCGALFLCSRPQLGTVVAEMVAEEFRVFRCYSSTLVQALDRCELWLGQGSGSILVWDVTMQASVDCLYHSMDKMPPSTCCMFLVSAQPPGGALEQPLLWSYNFPGKVVYCWSTEKRCIVERLDCSAIYSTVDTVTMGPSQHMEAGAQVTALNVVDNYLYVGNTRGRIIVADALSMRPLCIFPAHSPRDFYIKCILPVLGREETEFDEKHSSRSHGVVTVGRGYMDLLNTGTDSASKGSNVGAREISQPGPTDGYSHHTFLLSWLSRDWEFY</sequence>
<dbReference type="Gene3D" id="1.10.510.10">
    <property type="entry name" value="Transferase(Phosphotransferase) domain 1"/>
    <property type="match status" value="1"/>
</dbReference>
<dbReference type="EC" id="2.7.11.1" evidence="2"/>
<feature type="repeat" description="ANK" evidence="13">
    <location>
        <begin position="247"/>
        <end position="279"/>
    </location>
</feature>
<dbReference type="SUPFAM" id="SSF52047">
    <property type="entry name" value="RNI-like"/>
    <property type="match status" value="1"/>
</dbReference>
<dbReference type="Gene3D" id="3.40.50.300">
    <property type="entry name" value="P-loop containing nucleotide triphosphate hydrolases"/>
    <property type="match status" value="1"/>
</dbReference>
<dbReference type="Gene3D" id="3.30.70.1390">
    <property type="entry name" value="ROC domain from the Parkinson's disease-associated leucine-rich repeat kinase 2"/>
    <property type="match status" value="1"/>
</dbReference>
<dbReference type="PROSITE" id="PS00107">
    <property type="entry name" value="PROTEIN_KINASE_ATP"/>
    <property type="match status" value="1"/>
</dbReference>
<dbReference type="GO" id="GO:0005524">
    <property type="term" value="F:ATP binding"/>
    <property type="evidence" value="ECO:0007669"/>
    <property type="project" value="UniProtKB-UniRule"/>
</dbReference>
<keyword evidence="19" id="KW-1185">Reference proteome</keyword>
<dbReference type="InterPro" id="IPR008271">
    <property type="entry name" value="Ser/Thr_kinase_AS"/>
</dbReference>
<keyword evidence="8" id="KW-0418">Kinase</keyword>
<dbReference type="SUPFAM" id="SSF56112">
    <property type="entry name" value="Protein kinase-like (PK-like)"/>
    <property type="match status" value="1"/>
</dbReference>
<dbReference type="SMART" id="SM00220">
    <property type="entry name" value="S_TKc"/>
    <property type="match status" value="1"/>
</dbReference>
<comment type="cofactor">
    <cofactor evidence="1">
        <name>Mg(2+)</name>
        <dbReference type="ChEBI" id="CHEBI:18420"/>
    </cofactor>
</comment>
<dbReference type="Proteomes" id="UP001519460">
    <property type="component" value="Unassembled WGS sequence"/>
</dbReference>
<evidence type="ECO:0000256" key="5">
    <source>
        <dbReference type="ARBA" id="ARBA00022679"/>
    </source>
</evidence>
<gene>
    <name evidence="18" type="ORF">BaRGS_00000908</name>
</gene>
<name>A0ABD0M8X8_9CAEN</name>
<dbReference type="Pfam" id="PF08477">
    <property type="entry name" value="Roc"/>
    <property type="match status" value="1"/>
</dbReference>
<reference evidence="18 19" key="1">
    <citation type="journal article" date="2023" name="Sci. Data">
        <title>Genome assembly of the Korean intertidal mud-creeper Batillaria attramentaria.</title>
        <authorList>
            <person name="Patra A.K."/>
            <person name="Ho P.T."/>
            <person name="Jun S."/>
            <person name="Lee S.J."/>
            <person name="Kim Y."/>
            <person name="Won Y.J."/>
        </authorList>
    </citation>
    <scope>NUCLEOTIDE SEQUENCE [LARGE SCALE GENOMIC DNA]</scope>
    <source>
        <strain evidence="18">Wonlab-2016</strain>
    </source>
</reference>
<dbReference type="InterPro" id="IPR032675">
    <property type="entry name" value="LRR_dom_sf"/>
</dbReference>
<dbReference type="PANTHER" id="PTHR24198">
    <property type="entry name" value="ANKYRIN REPEAT AND PROTEIN KINASE DOMAIN-CONTAINING PROTEIN"/>
    <property type="match status" value="1"/>
</dbReference>
<dbReference type="Gene3D" id="2.130.10.10">
    <property type="entry name" value="YVTN repeat-like/Quinoprotein amine dehydrogenase"/>
    <property type="match status" value="1"/>
</dbReference>
<feature type="domain" description="Roc" evidence="17">
    <location>
        <begin position="1085"/>
        <end position="1298"/>
    </location>
</feature>
<dbReference type="Pfam" id="PF13855">
    <property type="entry name" value="LRR_8"/>
    <property type="match status" value="1"/>
</dbReference>
<dbReference type="Pfam" id="PF16095">
    <property type="entry name" value="COR-A"/>
    <property type="match status" value="1"/>
</dbReference>
<dbReference type="PROSITE" id="PS00108">
    <property type="entry name" value="PROTEIN_KINASE_ST"/>
    <property type="match status" value="1"/>
</dbReference>
<comment type="catalytic activity">
    <reaction evidence="11">
        <text>L-threonyl-[protein] + ATP = O-phospho-L-threonyl-[protein] + ADP + H(+)</text>
        <dbReference type="Rhea" id="RHEA:46608"/>
        <dbReference type="Rhea" id="RHEA-COMP:11060"/>
        <dbReference type="Rhea" id="RHEA-COMP:11605"/>
        <dbReference type="ChEBI" id="CHEBI:15378"/>
        <dbReference type="ChEBI" id="CHEBI:30013"/>
        <dbReference type="ChEBI" id="CHEBI:30616"/>
        <dbReference type="ChEBI" id="CHEBI:61977"/>
        <dbReference type="ChEBI" id="CHEBI:456216"/>
        <dbReference type="EC" id="2.7.11.1"/>
    </reaction>
</comment>
<evidence type="ECO:0000256" key="14">
    <source>
        <dbReference type="PROSITE-ProRule" id="PRU10141"/>
    </source>
</evidence>
<comment type="caution">
    <text evidence="18">The sequence shown here is derived from an EMBL/GenBank/DDBJ whole genome shotgun (WGS) entry which is preliminary data.</text>
</comment>
<feature type="domain" description="Protein kinase" evidence="16">
    <location>
        <begin position="1929"/>
        <end position="2219"/>
    </location>
</feature>
<dbReference type="InterPro" id="IPR002110">
    <property type="entry name" value="Ankyrin_rpt"/>
</dbReference>
<evidence type="ECO:0000256" key="1">
    <source>
        <dbReference type="ARBA" id="ARBA00001946"/>
    </source>
</evidence>
<dbReference type="SMART" id="SM00364">
    <property type="entry name" value="LRR_BAC"/>
    <property type="match status" value="4"/>
</dbReference>
<feature type="region of interest" description="Disordered" evidence="15">
    <location>
        <begin position="1805"/>
        <end position="1848"/>
    </location>
</feature>
<evidence type="ECO:0000313" key="19">
    <source>
        <dbReference type="Proteomes" id="UP001519460"/>
    </source>
</evidence>
<dbReference type="PROSITE" id="PS51424">
    <property type="entry name" value="ROC"/>
    <property type="match status" value="1"/>
</dbReference>
<evidence type="ECO:0000256" key="4">
    <source>
        <dbReference type="ARBA" id="ARBA00022614"/>
    </source>
</evidence>
<feature type="repeat" description="ANK" evidence="13">
    <location>
        <begin position="74"/>
        <end position="106"/>
    </location>
</feature>
<dbReference type="PROSITE" id="PS51450">
    <property type="entry name" value="LRR"/>
    <property type="match status" value="2"/>
</dbReference>
<feature type="repeat" description="ANK" evidence="13">
    <location>
        <begin position="110"/>
        <end position="142"/>
    </location>
</feature>
<dbReference type="SMART" id="SM00369">
    <property type="entry name" value="LRR_TYP"/>
    <property type="match status" value="5"/>
</dbReference>
<dbReference type="SMART" id="SM00248">
    <property type="entry name" value="ANK"/>
    <property type="match status" value="9"/>
</dbReference>
<evidence type="ECO:0000259" key="17">
    <source>
        <dbReference type="PROSITE" id="PS51424"/>
    </source>
</evidence>
<dbReference type="InterPro" id="IPR000719">
    <property type="entry name" value="Prot_kinase_dom"/>
</dbReference>
<keyword evidence="9 14" id="KW-0067">ATP-binding</keyword>
<protein>
    <recommendedName>
        <fullName evidence="2">non-specific serine/threonine protein kinase</fullName>
        <ecNumber evidence="2">2.7.11.1</ecNumber>
    </recommendedName>
</protein>
<feature type="region of interest" description="Disordered" evidence="15">
    <location>
        <begin position="935"/>
        <end position="956"/>
    </location>
</feature>
<dbReference type="InterPro" id="IPR011009">
    <property type="entry name" value="Kinase-like_dom_sf"/>
</dbReference>
<dbReference type="GO" id="GO:0009966">
    <property type="term" value="P:regulation of signal transduction"/>
    <property type="evidence" value="ECO:0007669"/>
    <property type="project" value="UniProtKB-ARBA"/>
</dbReference>
<feature type="compositionally biased region" description="Polar residues" evidence="15">
    <location>
        <begin position="944"/>
        <end position="953"/>
    </location>
</feature>
<dbReference type="InterPro" id="IPR003591">
    <property type="entry name" value="Leu-rich_rpt_typical-subtyp"/>
</dbReference>
<dbReference type="InterPro" id="IPR036770">
    <property type="entry name" value="Ankyrin_rpt-contain_sf"/>
</dbReference>
<dbReference type="InterPro" id="IPR020859">
    <property type="entry name" value="ROC"/>
</dbReference>
<evidence type="ECO:0000256" key="12">
    <source>
        <dbReference type="ARBA" id="ARBA00048679"/>
    </source>
</evidence>
<dbReference type="PROSITE" id="PS50011">
    <property type="entry name" value="PROTEIN_KINASE_DOM"/>
    <property type="match status" value="1"/>
</dbReference>
<evidence type="ECO:0000256" key="7">
    <source>
        <dbReference type="ARBA" id="ARBA00022741"/>
    </source>
</evidence>
<dbReference type="Gene3D" id="3.80.10.10">
    <property type="entry name" value="Ribonuclease Inhibitor"/>
    <property type="match status" value="2"/>
</dbReference>
<keyword evidence="6" id="KW-0677">Repeat</keyword>
<evidence type="ECO:0000256" key="3">
    <source>
        <dbReference type="ARBA" id="ARBA00022527"/>
    </source>
</evidence>
<evidence type="ECO:0000256" key="9">
    <source>
        <dbReference type="ARBA" id="ARBA00022840"/>
    </source>
</evidence>
<feature type="region of interest" description="Disordered" evidence="15">
    <location>
        <begin position="413"/>
        <end position="434"/>
    </location>
</feature>
<dbReference type="SUPFAM" id="SSF48403">
    <property type="entry name" value="Ankyrin repeat"/>
    <property type="match status" value="2"/>
</dbReference>
<dbReference type="InterPro" id="IPR015943">
    <property type="entry name" value="WD40/YVTN_repeat-like_dom_sf"/>
</dbReference>
<proteinExistence type="predicted"/>
<dbReference type="PROSITE" id="PS50297">
    <property type="entry name" value="ANK_REP_REGION"/>
    <property type="match status" value="3"/>
</dbReference>
<keyword evidence="10 13" id="KW-0040">ANK repeat</keyword>
<keyword evidence="5" id="KW-0808">Transferase</keyword>
<dbReference type="InterPro" id="IPR027417">
    <property type="entry name" value="P-loop_NTPase"/>
</dbReference>
<dbReference type="GO" id="GO:0005737">
    <property type="term" value="C:cytoplasm"/>
    <property type="evidence" value="ECO:0007669"/>
    <property type="project" value="UniProtKB-ARBA"/>
</dbReference>
<dbReference type="InterPro" id="IPR001611">
    <property type="entry name" value="Leu-rich_rpt"/>
</dbReference>
<evidence type="ECO:0000256" key="8">
    <source>
        <dbReference type="ARBA" id="ARBA00022777"/>
    </source>
</evidence>
<evidence type="ECO:0000313" key="18">
    <source>
        <dbReference type="EMBL" id="KAK7507943.1"/>
    </source>
</evidence>
<dbReference type="Pfam" id="PF12796">
    <property type="entry name" value="Ank_2"/>
    <property type="match status" value="3"/>
</dbReference>
<dbReference type="InterPro" id="IPR017441">
    <property type="entry name" value="Protein_kinase_ATP_BS"/>
</dbReference>
<dbReference type="PROSITE" id="PS50088">
    <property type="entry name" value="ANK_REPEAT"/>
    <property type="match status" value="4"/>
</dbReference>
<dbReference type="Gene3D" id="1.25.40.20">
    <property type="entry name" value="Ankyrin repeat-containing domain"/>
    <property type="match status" value="3"/>
</dbReference>
<dbReference type="SUPFAM" id="SSF50978">
    <property type="entry name" value="WD40 repeat-like"/>
    <property type="match status" value="1"/>
</dbReference>
<evidence type="ECO:0000256" key="11">
    <source>
        <dbReference type="ARBA" id="ARBA00047899"/>
    </source>
</evidence>
<dbReference type="Pfam" id="PF00069">
    <property type="entry name" value="Pkinase"/>
    <property type="match status" value="1"/>
</dbReference>
<dbReference type="Gene3D" id="3.30.200.20">
    <property type="entry name" value="Phosphorylase Kinase, domain 1"/>
    <property type="match status" value="1"/>
</dbReference>
<comment type="catalytic activity">
    <reaction evidence="12">
        <text>L-seryl-[protein] + ATP = O-phospho-L-seryl-[protein] + ADP + H(+)</text>
        <dbReference type="Rhea" id="RHEA:17989"/>
        <dbReference type="Rhea" id="RHEA-COMP:9863"/>
        <dbReference type="Rhea" id="RHEA-COMP:11604"/>
        <dbReference type="ChEBI" id="CHEBI:15378"/>
        <dbReference type="ChEBI" id="CHEBI:29999"/>
        <dbReference type="ChEBI" id="CHEBI:30616"/>
        <dbReference type="ChEBI" id="CHEBI:83421"/>
        <dbReference type="ChEBI" id="CHEBI:456216"/>
        <dbReference type="EC" id="2.7.11.1"/>
    </reaction>
</comment>
<evidence type="ECO:0000256" key="15">
    <source>
        <dbReference type="SAM" id="MobiDB-lite"/>
    </source>
</evidence>
<feature type="repeat" description="ANK" evidence="13">
    <location>
        <begin position="458"/>
        <end position="490"/>
    </location>
</feature>
<evidence type="ECO:0000256" key="13">
    <source>
        <dbReference type="PROSITE-ProRule" id="PRU00023"/>
    </source>
</evidence>
<dbReference type="GO" id="GO:0004674">
    <property type="term" value="F:protein serine/threonine kinase activity"/>
    <property type="evidence" value="ECO:0007669"/>
    <property type="project" value="UniProtKB-KW"/>
</dbReference>
<feature type="binding site" evidence="14">
    <location>
        <position position="1961"/>
    </location>
    <ligand>
        <name>ATP</name>
        <dbReference type="ChEBI" id="CHEBI:30616"/>
    </ligand>
</feature>
<dbReference type="SUPFAM" id="SSF52540">
    <property type="entry name" value="P-loop containing nucleoside triphosphate hydrolases"/>
    <property type="match status" value="1"/>
</dbReference>
<evidence type="ECO:0000256" key="10">
    <source>
        <dbReference type="ARBA" id="ARBA00023043"/>
    </source>
</evidence>
<organism evidence="18 19">
    <name type="scientific">Batillaria attramentaria</name>
    <dbReference type="NCBI Taxonomy" id="370345"/>
    <lineage>
        <taxon>Eukaryota</taxon>
        <taxon>Metazoa</taxon>
        <taxon>Spiralia</taxon>
        <taxon>Lophotrochozoa</taxon>
        <taxon>Mollusca</taxon>
        <taxon>Gastropoda</taxon>
        <taxon>Caenogastropoda</taxon>
        <taxon>Sorbeoconcha</taxon>
        <taxon>Cerithioidea</taxon>
        <taxon>Batillariidae</taxon>
        <taxon>Batillaria</taxon>
    </lineage>
</organism>
<dbReference type="InterPro" id="IPR036322">
    <property type="entry name" value="WD40_repeat_dom_sf"/>
</dbReference>
<feature type="compositionally biased region" description="Low complexity" evidence="15">
    <location>
        <begin position="419"/>
        <end position="429"/>
    </location>
</feature>
<keyword evidence="7 14" id="KW-0547">Nucleotide-binding</keyword>
<keyword evidence="4" id="KW-0433">Leucine-rich repeat</keyword>
<accession>A0ABD0M8X8</accession>
<evidence type="ECO:0000259" key="16">
    <source>
        <dbReference type="PROSITE" id="PS50011"/>
    </source>
</evidence>
<evidence type="ECO:0000256" key="6">
    <source>
        <dbReference type="ARBA" id="ARBA00022737"/>
    </source>
</evidence>
<dbReference type="InterPro" id="IPR032171">
    <property type="entry name" value="COR-A"/>
</dbReference>
<keyword evidence="3" id="KW-0723">Serine/threonine-protein kinase</keyword>
<evidence type="ECO:0000256" key="2">
    <source>
        <dbReference type="ARBA" id="ARBA00012513"/>
    </source>
</evidence>